<dbReference type="GO" id="GO:0044325">
    <property type="term" value="F:transmembrane transporter binding"/>
    <property type="evidence" value="ECO:0007669"/>
    <property type="project" value="TreeGrafter"/>
</dbReference>
<evidence type="ECO:0000313" key="31">
    <source>
        <dbReference type="EMBL" id="KAK1155177.1"/>
    </source>
</evidence>
<evidence type="ECO:0000256" key="20">
    <source>
        <dbReference type="ARBA" id="ARBA00023319"/>
    </source>
</evidence>
<dbReference type="EMBL" id="JAGXEW010000032">
    <property type="protein sequence ID" value="KAK1155177.1"/>
    <property type="molecule type" value="Genomic_DNA"/>
</dbReference>
<comment type="subcellular location">
    <subcellularLocation>
        <location evidence="1">Cell membrane</location>
        <topology evidence="1">Single-pass type I membrane protein</topology>
    </subcellularLocation>
    <subcellularLocation>
        <location evidence="3">Cell projection</location>
        <location evidence="3">Axon</location>
    </subcellularLocation>
    <subcellularLocation>
        <location evidence="2">Perikaryon</location>
    </subcellularLocation>
</comment>
<evidence type="ECO:0000256" key="21">
    <source>
        <dbReference type="ARBA" id="ARBA00024210"/>
    </source>
</evidence>
<evidence type="ECO:0000256" key="16">
    <source>
        <dbReference type="ARBA" id="ARBA00023180"/>
    </source>
</evidence>
<dbReference type="Gene3D" id="2.60.40.10">
    <property type="entry name" value="Immunoglobulins"/>
    <property type="match status" value="1"/>
</dbReference>
<keyword evidence="19 30" id="KW-0407">Ion channel</keyword>
<evidence type="ECO:0000256" key="3">
    <source>
        <dbReference type="ARBA" id="ARBA00004489"/>
    </source>
</evidence>
<evidence type="ECO:0000256" key="23">
    <source>
        <dbReference type="ARBA" id="ARBA00045714"/>
    </source>
</evidence>
<dbReference type="PANTHER" id="PTHR10546">
    <property type="entry name" value="SODIUM CHANNEL SUBUNIT BETA-1 AND 3"/>
    <property type="match status" value="1"/>
</dbReference>
<evidence type="ECO:0000256" key="9">
    <source>
        <dbReference type="ARBA" id="ARBA00022729"/>
    </source>
</evidence>
<feature type="region of interest" description="Disordered" evidence="26">
    <location>
        <begin position="195"/>
        <end position="248"/>
    </location>
</feature>
<comment type="subunit">
    <text evidence="25">A voltage-gated sodium (Nav) channel consists of an ion-conducting pore-forming alpha subunit functional on its own that is regulated by one or more beta subunits. Forms homodimers and homotrimers. SCN3B is non-covalently associated with alpha subunits and induces the formation of alpha subunit oligomers, including trimers. Interacts with SCN5A/Nav1.5; regulatory subunit of SCN5A/Nav1.5. Interacts with SCN7A/Nav2.1; probable regulatory subunit of SCN7A/Nav2.1. Interacts with SCN10A; regulatory subunit of SCN10A/Nav1.8. Interacts with NFASC; probably involved in targeting the sodium channels to the nodes of Ranvier.</text>
</comment>
<accession>A0AAD8CI63</accession>
<dbReference type="InterPro" id="IPR013783">
    <property type="entry name" value="Ig-like_fold"/>
</dbReference>
<evidence type="ECO:0000259" key="29">
    <source>
        <dbReference type="PROSITE" id="PS50835"/>
    </source>
</evidence>
<keyword evidence="7" id="KW-1003">Cell membrane</keyword>
<keyword evidence="16" id="KW-0325">Glycoprotein</keyword>
<feature type="transmembrane region" description="Helical" evidence="27">
    <location>
        <begin position="163"/>
        <end position="184"/>
    </location>
</feature>
<dbReference type="GO" id="GO:0001518">
    <property type="term" value="C:voltage-gated sodium channel complex"/>
    <property type="evidence" value="ECO:0007669"/>
    <property type="project" value="InterPro"/>
</dbReference>
<dbReference type="PROSITE" id="PS50835">
    <property type="entry name" value="IG_LIKE"/>
    <property type="match status" value="1"/>
</dbReference>
<keyword evidence="11 27" id="KW-1133">Transmembrane helix</keyword>
<comment type="caution">
    <text evidence="30">The sequence shown here is derived from an EMBL/GenBank/DDBJ whole genome shotgun (WGS) entry which is preliminary data.</text>
</comment>
<keyword evidence="13" id="KW-0406">Ion transport</keyword>
<dbReference type="PANTHER" id="PTHR10546:SF2">
    <property type="entry name" value="SODIUM CHANNEL SUBUNIT BETA-1"/>
    <property type="match status" value="1"/>
</dbReference>
<feature type="chain" id="PRO_5042442125" description="Sodium channel regulatory subunit beta-1" evidence="28">
    <location>
        <begin position="23"/>
        <end position="248"/>
    </location>
</feature>
<dbReference type="GO" id="GO:0005272">
    <property type="term" value="F:sodium channel activity"/>
    <property type="evidence" value="ECO:0007669"/>
    <property type="project" value="UniProtKB-KW"/>
</dbReference>
<dbReference type="AlphaFoldDB" id="A0AAD8CI63"/>
<dbReference type="FunFam" id="2.60.40.10:FF:000375">
    <property type="entry name" value="Sodium channel beta 1 subunit"/>
    <property type="match status" value="1"/>
</dbReference>
<dbReference type="InterPro" id="IPR013106">
    <property type="entry name" value="Ig_V-set"/>
</dbReference>
<dbReference type="Proteomes" id="UP001230051">
    <property type="component" value="Unassembled WGS sequence"/>
</dbReference>
<dbReference type="InterPro" id="IPR027098">
    <property type="entry name" value="Na_channel_b1/b3"/>
</dbReference>
<keyword evidence="20" id="KW-0393">Immunoglobulin domain</keyword>
<evidence type="ECO:0000256" key="1">
    <source>
        <dbReference type="ARBA" id="ARBA00004251"/>
    </source>
</evidence>
<evidence type="ECO:0000256" key="25">
    <source>
        <dbReference type="ARBA" id="ARBA00049669"/>
    </source>
</evidence>
<evidence type="ECO:0000256" key="2">
    <source>
        <dbReference type="ARBA" id="ARBA00004484"/>
    </source>
</evidence>
<sequence>MALLNILVTAFTWLMCARVCWSGCVEVESSTEAVLGQGFKLGCISCKKRREVEATSSVEWYFKSKEDADFSLIYHYEDFEQEIFDDRFEDRLVWNGSKKTTDLLDVSVYILNISFDDAGLYKCYVERTLYYEHHEFHTNASKFVKLTVVPTVNRELTSIIGEVMMYVANIGLTFWLLVEMVYCYRKIASAGEEALRENAADTEEDGRGNSDRTRRGKHAEGGANPSPAEKKNERTNLCKPAKRNRMLL</sequence>
<keyword evidence="18" id="KW-0966">Cell projection</keyword>
<evidence type="ECO:0000256" key="22">
    <source>
        <dbReference type="ARBA" id="ARBA00044530"/>
    </source>
</evidence>
<protein>
    <recommendedName>
        <fullName evidence="24">Sodium channel regulatory subunit beta-1</fullName>
    </recommendedName>
    <alternativeName>
        <fullName evidence="22">Sodium channel regulatory subunit beta-3</fullName>
    </alternativeName>
</protein>
<keyword evidence="5" id="KW-0813">Transport</keyword>
<proteinExistence type="inferred from homology"/>
<comment type="similarity">
    <text evidence="4">Belongs to the sodium channel auxiliary subunit SCN3B (TC 8.A.17) family.</text>
</comment>
<evidence type="ECO:0000256" key="5">
    <source>
        <dbReference type="ARBA" id="ARBA00022448"/>
    </source>
</evidence>
<evidence type="ECO:0000313" key="30">
    <source>
        <dbReference type="EMBL" id="KAK1151797.1"/>
    </source>
</evidence>
<keyword evidence="32" id="KW-1185">Reference proteome</keyword>
<keyword evidence="17" id="KW-0739">Sodium transport</keyword>
<evidence type="ECO:0000256" key="27">
    <source>
        <dbReference type="SAM" id="Phobius"/>
    </source>
</evidence>
<evidence type="ECO:0000256" key="28">
    <source>
        <dbReference type="SAM" id="SignalP"/>
    </source>
</evidence>
<evidence type="ECO:0000256" key="12">
    <source>
        <dbReference type="ARBA" id="ARBA00023053"/>
    </source>
</evidence>
<dbReference type="GO" id="GO:0030424">
    <property type="term" value="C:axon"/>
    <property type="evidence" value="ECO:0007669"/>
    <property type="project" value="UniProtKB-SubCell"/>
</dbReference>
<keyword evidence="14 27" id="KW-0472">Membrane</keyword>
<evidence type="ECO:0000256" key="8">
    <source>
        <dbReference type="ARBA" id="ARBA00022692"/>
    </source>
</evidence>
<evidence type="ECO:0000256" key="13">
    <source>
        <dbReference type="ARBA" id="ARBA00023065"/>
    </source>
</evidence>
<evidence type="ECO:0000313" key="32">
    <source>
        <dbReference type="Proteomes" id="UP001230051"/>
    </source>
</evidence>
<keyword evidence="15" id="KW-1015">Disulfide bond</keyword>
<dbReference type="GO" id="GO:0086002">
    <property type="term" value="P:cardiac muscle cell action potential involved in contraction"/>
    <property type="evidence" value="ECO:0007669"/>
    <property type="project" value="TreeGrafter"/>
</dbReference>
<gene>
    <name evidence="30" type="primary">SCN1B</name>
    <name evidence="31" type="ORF">AOXY_G27578</name>
    <name evidence="30" type="ORF">AOXY_G32119</name>
</gene>
<dbReference type="Pfam" id="PF07686">
    <property type="entry name" value="V-set"/>
    <property type="match status" value="1"/>
</dbReference>
<feature type="domain" description="Ig-like" evidence="29">
    <location>
        <begin position="36"/>
        <end position="147"/>
    </location>
</feature>
<evidence type="ECO:0000256" key="4">
    <source>
        <dbReference type="ARBA" id="ARBA00010404"/>
    </source>
</evidence>
<evidence type="ECO:0000256" key="14">
    <source>
        <dbReference type="ARBA" id="ARBA00023136"/>
    </source>
</evidence>
<dbReference type="InterPro" id="IPR036179">
    <property type="entry name" value="Ig-like_dom_sf"/>
</dbReference>
<comment type="function">
    <text evidence="23">Regulatory subunit of multiple voltage-gated sodium (Nav) channels directly mediating the depolarization of excitable membranes. Navs, also called VGSCs (voltage-gated sodium channels) or VDSCs (voltage-dependent sodium channels), operate by switching between closed and open conformations depending on the voltage difference across the membrane. In the open conformation they allow Na(+) ions to selectively pass through the pore, along their electrochemical gradient. The influx of Na+ ions provokes membrane depolarization, initiating the propagation of electrical signals throughout cells and tissues. The accessory beta subunits participate in localization and functional modulation of the Nav channels. Modulates the activity of SCN1A/Nav1.1, SCN2A/Nav1.2, SCN3A/Nav1.3, SCN4A/Nav1.4, SCN5A/Nav1.5, SCN8A/Nav1.6, SCN9A/Nav1.7 and SCN10A/Nav1.8.</text>
</comment>
<dbReference type="EMBL" id="JAGXEW010000050">
    <property type="protein sequence ID" value="KAK1151797.1"/>
    <property type="molecule type" value="Genomic_DNA"/>
</dbReference>
<keyword evidence="9 28" id="KW-0732">Signal</keyword>
<evidence type="ECO:0000256" key="15">
    <source>
        <dbReference type="ARBA" id="ARBA00023157"/>
    </source>
</evidence>
<dbReference type="InterPro" id="IPR007110">
    <property type="entry name" value="Ig-like_dom"/>
</dbReference>
<reference evidence="30" key="1">
    <citation type="submission" date="2022-02" db="EMBL/GenBank/DDBJ databases">
        <title>Atlantic sturgeon de novo genome assembly.</title>
        <authorList>
            <person name="Stock M."/>
            <person name="Klopp C."/>
            <person name="Guiguen Y."/>
            <person name="Cabau C."/>
            <person name="Parinello H."/>
            <person name="Santidrian Yebra-Pimentel E."/>
            <person name="Kuhl H."/>
            <person name="Dirks R.P."/>
            <person name="Guessner J."/>
            <person name="Wuertz S."/>
            <person name="Du K."/>
            <person name="Schartl M."/>
        </authorList>
    </citation>
    <scope>NUCLEOTIDE SEQUENCE</scope>
    <source>
        <strain evidence="30">STURGEONOMICS-FGT-2020</strain>
        <tissue evidence="30">Whole blood</tissue>
    </source>
</reference>
<evidence type="ECO:0000256" key="18">
    <source>
        <dbReference type="ARBA" id="ARBA00023273"/>
    </source>
</evidence>
<evidence type="ECO:0000256" key="7">
    <source>
        <dbReference type="ARBA" id="ARBA00022475"/>
    </source>
</evidence>
<keyword evidence="10" id="KW-0851">Voltage-gated channel</keyword>
<feature type="signal peptide" evidence="28">
    <location>
        <begin position="1"/>
        <end position="22"/>
    </location>
</feature>
<keyword evidence="12" id="KW-0915">Sodium</keyword>
<evidence type="ECO:0000256" key="6">
    <source>
        <dbReference type="ARBA" id="ARBA00022461"/>
    </source>
</evidence>
<keyword evidence="8 27" id="KW-0812">Transmembrane</keyword>
<keyword evidence="6" id="KW-0894">Sodium channel</keyword>
<evidence type="ECO:0000256" key="10">
    <source>
        <dbReference type="ARBA" id="ARBA00022882"/>
    </source>
</evidence>
<evidence type="ECO:0000256" key="17">
    <source>
        <dbReference type="ARBA" id="ARBA00023201"/>
    </source>
</evidence>
<dbReference type="SUPFAM" id="SSF48726">
    <property type="entry name" value="Immunoglobulin"/>
    <property type="match status" value="1"/>
</dbReference>
<dbReference type="GO" id="GO:0043204">
    <property type="term" value="C:perikaryon"/>
    <property type="evidence" value="ECO:0007669"/>
    <property type="project" value="UniProtKB-SubCell"/>
</dbReference>
<evidence type="ECO:0000256" key="24">
    <source>
        <dbReference type="ARBA" id="ARBA00047180"/>
    </source>
</evidence>
<dbReference type="GO" id="GO:0019871">
    <property type="term" value="F:sodium channel inhibitor activity"/>
    <property type="evidence" value="ECO:0007669"/>
    <property type="project" value="TreeGrafter"/>
</dbReference>
<dbReference type="GO" id="GO:0086091">
    <property type="term" value="P:regulation of heart rate by cardiac conduction"/>
    <property type="evidence" value="ECO:0007669"/>
    <property type="project" value="TreeGrafter"/>
</dbReference>
<feature type="compositionally biased region" description="Basic and acidic residues" evidence="26">
    <location>
        <begin position="195"/>
        <end position="213"/>
    </location>
</feature>
<evidence type="ECO:0000256" key="26">
    <source>
        <dbReference type="SAM" id="MobiDB-lite"/>
    </source>
</evidence>
<comment type="similarity">
    <text evidence="21">Belongs to the sodium channel auxiliary subunit SCN1B (TC 8.A.17) family.</text>
</comment>
<organism evidence="30 32">
    <name type="scientific">Acipenser oxyrinchus oxyrinchus</name>
    <dbReference type="NCBI Taxonomy" id="40147"/>
    <lineage>
        <taxon>Eukaryota</taxon>
        <taxon>Metazoa</taxon>
        <taxon>Chordata</taxon>
        <taxon>Craniata</taxon>
        <taxon>Vertebrata</taxon>
        <taxon>Euteleostomi</taxon>
        <taxon>Actinopterygii</taxon>
        <taxon>Chondrostei</taxon>
        <taxon>Acipenseriformes</taxon>
        <taxon>Acipenseridae</taxon>
        <taxon>Acipenser</taxon>
    </lineage>
</organism>
<evidence type="ECO:0000256" key="11">
    <source>
        <dbReference type="ARBA" id="ARBA00022989"/>
    </source>
</evidence>
<name>A0AAD8CI63_ACIOX</name>
<evidence type="ECO:0000256" key="19">
    <source>
        <dbReference type="ARBA" id="ARBA00023303"/>
    </source>
</evidence>